<gene>
    <name evidence="3" type="ORF">T03_10767</name>
    <name evidence="2" type="ORF">T03_4584</name>
</gene>
<dbReference type="Proteomes" id="UP000054653">
    <property type="component" value="Unassembled WGS sequence"/>
</dbReference>
<feature type="compositionally biased region" description="Basic and acidic residues" evidence="1">
    <location>
        <begin position="7"/>
        <end position="17"/>
    </location>
</feature>
<sequence>MKIGGGESERQKGKEIRPSIPARRQIATDAPIIWWKKWTSLLEGATRYMCIKNFSSKILGIVTKSFAHFMYPNYCHIYTYTLLNGDLIDRSNRHKNDNTVHQTCTSVAMRRSKYNFRTYHWLNYEKGADSTIVTSRAARFRNTMLIVNHDPVELAYRSRHLWTWRSVAEYSSGQKRGSDWCCAVLASVWSTRTVNNKALSDLPAVTKSPLHNITLVDDNPIGVG</sequence>
<keyword evidence="4" id="KW-1185">Reference proteome</keyword>
<reference evidence="2 4" key="1">
    <citation type="submission" date="2015-01" db="EMBL/GenBank/DDBJ databases">
        <title>Evolution of Trichinella species and genotypes.</title>
        <authorList>
            <person name="Korhonen P.K."/>
            <person name="Edoardo P."/>
            <person name="Giuseppe L.R."/>
            <person name="Gasser R.B."/>
        </authorList>
    </citation>
    <scope>NUCLEOTIDE SEQUENCE [LARGE SCALE GENOMIC DNA]</scope>
    <source>
        <strain evidence="2">ISS120</strain>
    </source>
</reference>
<evidence type="ECO:0000313" key="4">
    <source>
        <dbReference type="Proteomes" id="UP000054653"/>
    </source>
</evidence>
<comment type="caution">
    <text evidence="2">The sequence shown here is derived from an EMBL/GenBank/DDBJ whole genome shotgun (WGS) entry which is preliminary data.</text>
</comment>
<organism evidence="2 4">
    <name type="scientific">Trichinella britovi</name>
    <name type="common">Parasitic roundworm</name>
    <dbReference type="NCBI Taxonomy" id="45882"/>
    <lineage>
        <taxon>Eukaryota</taxon>
        <taxon>Metazoa</taxon>
        <taxon>Ecdysozoa</taxon>
        <taxon>Nematoda</taxon>
        <taxon>Enoplea</taxon>
        <taxon>Dorylaimia</taxon>
        <taxon>Trichinellida</taxon>
        <taxon>Trichinellidae</taxon>
        <taxon>Trichinella</taxon>
    </lineage>
</organism>
<feature type="region of interest" description="Disordered" evidence="1">
    <location>
        <begin position="1"/>
        <end position="20"/>
    </location>
</feature>
<dbReference type="AlphaFoldDB" id="A0A0V1CC35"/>
<dbReference type="EMBL" id="JYDI01000266">
    <property type="protein sequence ID" value="KRY46881.1"/>
    <property type="molecule type" value="Genomic_DNA"/>
</dbReference>
<proteinExistence type="predicted"/>
<accession>A0A0V1CC35</accession>
<evidence type="ECO:0000313" key="2">
    <source>
        <dbReference type="EMBL" id="KRY46874.1"/>
    </source>
</evidence>
<protein>
    <submittedName>
        <fullName evidence="2">Uncharacterized protein</fullName>
    </submittedName>
</protein>
<dbReference type="EMBL" id="JYDI01000266">
    <property type="protein sequence ID" value="KRY46874.1"/>
    <property type="molecule type" value="Genomic_DNA"/>
</dbReference>
<name>A0A0V1CC35_TRIBR</name>
<evidence type="ECO:0000313" key="3">
    <source>
        <dbReference type="EMBL" id="KRY46881.1"/>
    </source>
</evidence>
<evidence type="ECO:0000256" key="1">
    <source>
        <dbReference type="SAM" id="MobiDB-lite"/>
    </source>
</evidence>